<dbReference type="Gene3D" id="3.30.1140.40">
    <property type="entry name" value="Tctex-1"/>
    <property type="match status" value="1"/>
</dbReference>
<sequence>MGSVSKRKPSFAKLAISATEKLTTRRMTLTSRNMGLPVDTSDTKQEEKPKIKLENTFKMIPDEDKRFSTAMAKKEIHNIFQNYLGDMAYDPTRCSELCLDLSVLVKNKMKELPFPRYKFICNVIIGQCNEQGLETASRSIWDPKTDNFTYYVYNNSSLYAIGIVHAVYFE</sequence>
<dbReference type="Pfam" id="PF03645">
    <property type="entry name" value="Tctex-1"/>
    <property type="match status" value="1"/>
</dbReference>
<dbReference type="GO" id="GO:0005868">
    <property type="term" value="C:cytoplasmic dynein complex"/>
    <property type="evidence" value="ECO:0007669"/>
    <property type="project" value="TreeGrafter"/>
</dbReference>
<comment type="similarity">
    <text evidence="1">Belongs to the dynein light chain Tctex-type family.</text>
</comment>
<reference evidence="2 3" key="1">
    <citation type="submission" date="2020-06" db="EMBL/GenBank/DDBJ databases">
        <authorList>
            <person name="Li R."/>
            <person name="Bekaert M."/>
        </authorList>
    </citation>
    <scope>NUCLEOTIDE SEQUENCE [LARGE SCALE GENOMIC DNA]</scope>
    <source>
        <strain evidence="3">wild</strain>
    </source>
</reference>
<dbReference type="OrthoDB" id="10260741at2759"/>
<accession>A0A6J8D857</accession>
<evidence type="ECO:0000313" key="2">
    <source>
        <dbReference type="EMBL" id="CAC5403851.1"/>
    </source>
</evidence>
<dbReference type="Proteomes" id="UP000507470">
    <property type="component" value="Unassembled WGS sequence"/>
</dbReference>
<organism evidence="2 3">
    <name type="scientific">Mytilus coruscus</name>
    <name type="common">Sea mussel</name>
    <dbReference type="NCBI Taxonomy" id="42192"/>
    <lineage>
        <taxon>Eukaryota</taxon>
        <taxon>Metazoa</taxon>
        <taxon>Spiralia</taxon>
        <taxon>Lophotrochozoa</taxon>
        <taxon>Mollusca</taxon>
        <taxon>Bivalvia</taxon>
        <taxon>Autobranchia</taxon>
        <taxon>Pteriomorphia</taxon>
        <taxon>Mytilida</taxon>
        <taxon>Mytiloidea</taxon>
        <taxon>Mytilidae</taxon>
        <taxon>Mytilinae</taxon>
        <taxon>Mytilus</taxon>
    </lineage>
</organism>
<proteinExistence type="inferred from homology"/>
<dbReference type="EMBL" id="CACVKT020006860">
    <property type="protein sequence ID" value="CAC5403851.1"/>
    <property type="molecule type" value="Genomic_DNA"/>
</dbReference>
<dbReference type="InterPro" id="IPR038586">
    <property type="entry name" value="Tctex-1-like_sf"/>
</dbReference>
<evidence type="ECO:0000256" key="1">
    <source>
        <dbReference type="ARBA" id="ARBA00005361"/>
    </source>
</evidence>
<dbReference type="PANTHER" id="PTHR21255:SF65">
    <property type="entry name" value="TCTEX1 DOMAIN-CONTAINING PROTEIN 2"/>
    <property type="match status" value="1"/>
</dbReference>
<protein>
    <submittedName>
        <fullName evidence="2">Uncharacterized protein</fullName>
    </submittedName>
</protein>
<dbReference type="PANTHER" id="PTHR21255">
    <property type="entry name" value="T-COMPLEX-ASSOCIATED-TESTIS-EXPRESSED 1/ DYNEIN LIGHT CHAIN"/>
    <property type="match status" value="1"/>
</dbReference>
<dbReference type="AlphaFoldDB" id="A0A6J8D857"/>
<dbReference type="GO" id="GO:0045505">
    <property type="term" value="F:dynein intermediate chain binding"/>
    <property type="evidence" value="ECO:0007669"/>
    <property type="project" value="TreeGrafter"/>
</dbReference>
<dbReference type="InterPro" id="IPR005334">
    <property type="entry name" value="Tctex-1-like"/>
</dbReference>
<name>A0A6J8D857_MYTCO</name>
<dbReference type="GO" id="GO:0007018">
    <property type="term" value="P:microtubule-based movement"/>
    <property type="evidence" value="ECO:0007669"/>
    <property type="project" value="TreeGrafter"/>
</dbReference>
<evidence type="ECO:0000313" key="3">
    <source>
        <dbReference type="Proteomes" id="UP000507470"/>
    </source>
</evidence>
<dbReference type="GO" id="GO:0005737">
    <property type="term" value="C:cytoplasm"/>
    <property type="evidence" value="ECO:0007669"/>
    <property type="project" value="TreeGrafter"/>
</dbReference>
<gene>
    <name evidence="2" type="ORF">MCOR_37708</name>
</gene>
<keyword evidence="3" id="KW-1185">Reference proteome</keyword>